<feature type="non-terminal residue" evidence="2">
    <location>
        <position position="60"/>
    </location>
</feature>
<dbReference type="Gene3D" id="3.40.50.2000">
    <property type="entry name" value="Glycogen Phosphorylase B"/>
    <property type="match status" value="1"/>
</dbReference>
<feature type="domain" description="Glycosyl transferase family 1" evidence="1">
    <location>
        <begin position="1"/>
        <end position="60"/>
    </location>
</feature>
<sequence>MLFLGRLTIQKGPEFFLKAAKKVLDHGVSTRFVVAGMGDMFPSLIDKALDMGISNYVIFT</sequence>
<dbReference type="Pfam" id="PF00534">
    <property type="entry name" value="Glycos_transf_1"/>
    <property type="match status" value="1"/>
</dbReference>
<evidence type="ECO:0000313" key="2">
    <source>
        <dbReference type="EMBL" id="GAI97593.1"/>
    </source>
</evidence>
<dbReference type="InterPro" id="IPR001296">
    <property type="entry name" value="Glyco_trans_1"/>
</dbReference>
<evidence type="ECO:0000259" key="1">
    <source>
        <dbReference type="Pfam" id="PF00534"/>
    </source>
</evidence>
<comment type="caution">
    <text evidence="2">The sequence shown here is derived from an EMBL/GenBank/DDBJ whole genome shotgun (WGS) entry which is preliminary data.</text>
</comment>
<dbReference type="EMBL" id="BARW01015678">
    <property type="protein sequence ID" value="GAI97593.1"/>
    <property type="molecule type" value="Genomic_DNA"/>
</dbReference>
<accession>X1SXC1</accession>
<proteinExistence type="predicted"/>
<dbReference type="SUPFAM" id="SSF53756">
    <property type="entry name" value="UDP-Glycosyltransferase/glycogen phosphorylase"/>
    <property type="match status" value="1"/>
</dbReference>
<organism evidence="2">
    <name type="scientific">marine sediment metagenome</name>
    <dbReference type="NCBI Taxonomy" id="412755"/>
    <lineage>
        <taxon>unclassified sequences</taxon>
        <taxon>metagenomes</taxon>
        <taxon>ecological metagenomes</taxon>
    </lineage>
</organism>
<protein>
    <recommendedName>
        <fullName evidence="1">Glycosyl transferase family 1 domain-containing protein</fullName>
    </recommendedName>
</protein>
<dbReference type="GO" id="GO:0016757">
    <property type="term" value="F:glycosyltransferase activity"/>
    <property type="evidence" value="ECO:0007669"/>
    <property type="project" value="InterPro"/>
</dbReference>
<dbReference type="AlphaFoldDB" id="X1SXC1"/>
<gene>
    <name evidence="2" type="ORF">S12H4_27455</name>
</gene>
<reference evidence="2" key="1">
    <citation type="journal article" date="2014" name="Front. Microbiol.">
        <title>High frequency of phylogenetically diverse reductive dehalogenase-homologous genes in deep subseafloor sedimentary metagenomes.</title>
        <authorList>
            <person name="Kawai M."/>
            <person name="Futagami T."/>
            <person name="Toyoda A."/>
            <person name="Takaki Y."/>
            <person name="Nishi S."/>
            <person name="Hori S."/>
            <person name="Arai W."/>
            <person name="Tsubouchi T."/>
            <person name="Morono Y."/>
            <person name="Uchiyama I."/>
            <person name="Ito T."/>
            <person name="Fujiyama A."/>
            <person name="Inagaki F."/>
            <person name="Takami H."/>
        </authorList>
    </citation>
    <scope>NUCLEOTIDE SEQUENCE</scope>
    <source>
        <strain evidence="2">Expedition CK06-06</strain>
    </source>
</reference>
<name>X1SXC1_9ZZZZ</name>